<reference evidence="3" key="1">
    <citation type="journal article" date="2014" name="Int. J. Syst. Evol. Microbiol.">
        <title>Complete genome sequence of Corynebacterium casei LMG S-19264T (=DSM 44701T), isolated from a smear-ripened cheese.</title>
        <authorList>
            <consortium name="US DOE Joint Genome Institute (JGI-PGF)"/>
            <person name="Walter F."/>
            <person name="Albersmeier A."/>
            <person name="Kalinowski J."/>
            <person name="Ruckert C."/>
        </authorList>
    </citation>
    <scope>NUCLEOTIDE SEQUENCE</scope>
    <source>
        <strain evidence="3">KCTC 12719</strain>
    </source>
</reference>
<accession>A0A918SDX9</accession>
<dbReference type="RefSeq" id="WP_189604016.1">
    <property type="nucleotide sequence ID" value="NZ_BMXB01000003.1"/>
</dbReference>
<dbReference type="Proteomes" id="UP000610456">
    <property type="component" value="Unassembled WGS sequence"/>
</dbReference>
<protein>
    <recommendedName>
        <fullName evidence="2">Putative beta-lactamase-inhibitor-like PepSY-like domain-containing protein</fullName>
    </recommendedName>
</protein>
<dbReference type="SUPFAM" id="SSF160574">
    <property type="entry name" value="BT0923-like"/>
    <property type="match status" value="1"/>
</dbReference>
<evidence type="ECO:0000313" key="4">
    <source>
        <dbReference type="Proteomes" id="UP000610456"/>
    </source>
</evidence>
<dbReference type="Pfam" id="PF11396">
    <property type="entry name" value="PepSY_like"/>
    <property type="match status" value="1"/>
</dbReference>
<name>A0A918SDX9_9FLAO</name>
<keyword evidence="4" id="KW-1185">Reference proteome</keyword>
<evidence type="ECO:0000259" key="2">
    <source>
        <dbReference type="Pfam" id="PF11396"/>
    </source>
</evidence>
<keyword evidence="1" id="KW-0732">Signal</keyword>
<organism evidence="3 4">
    <name type="scientific">Salinimicrobium marinum</name>
    <dbReference type="NCBI Taxonomy" id="680283"/>
    <lineage>
        <taxon>Bacteria</taxon>
        <taxon>Pseudomonadati</taxon>
        <taxon>Bacteroidota</taxon>
        <taxon>Flavobacteriia</taxon>
        <taxon>Flavobacteriales</taxon>
        <taxon>Flavobacteriaceae</taxon>
        <taxon>Salinimicrobium</taxon>
    </lineage>
</organism>
<comment type="caution">
    <text evidence="3">The sequence shown here is derived from an EMBL/GenBank/DDBJ whole genome shotgun (WGS) entry which is preliminary data.</text>
</comment>
<dbReference type="Gene3D" id="3.40.1420.30">
    <property type="match status" value="1"/>
</dbReference>
<sequence length="145" mass="16355">MKKVNVMLSGILMFMSVGVFAQNTTDKLPATAQEFISQHFSSATIKEVQENSSWQIWEDEKYEVRFANGIEVDFDKNGNVLEIDGHKNVTIPVAALPSEIVSYLQSNYPDAKVVSWDKQDKGQEVELMDGTELEFDQDGSFLKID</sequence>
<dbReference type="EMBL" id="BMXB01000003">
    <property type="protein sequence ID" value="GHA33727.1"/>
    <property type="molecule type" value="Genomic_DNA"/>
</dbReference>
<dbReference type="AlphaFoldDB" id="A0A918SDX9"/>
<feature type="domain" description="Putative beta-lactamase-inhibitor-like PepSY-like" evidence="2">
    <location>
        <begin position="61"/>
        <end position="143"/>
    </location>
</feature>
<feature type="signal peptide" evidence="1">
    <location>
        <begin position="1"/>
        <end position="21"/>
    </location>
</feature>
<gene>
    <name evidence="3" type="ORF">GCM10007103_14100</name>
</gene>
<proteinExistence type="predicted"/>
<feature type="chain" id="PRO_5036793124" description="Putative beta-lactamase-inhibitor-like PepSY-like domain-containing protein" evidence="1">
    <location>
        <begin position="22"/>
        <end position="145"/>
    </location>
</feature>
<evidence type="ECO:0000313" key="3">
    <source>
        <dbReference type="EMBL" id="GHA33727.1"/>
    </source>
</evidence>
<evidence type="ECO:0000256" key="1">
    <source>
        <dbReference type="SAM" id="SignalP"/>
    </source>
</evidence>
<dbReference type="InterPro" id="IPR021533">
    <property type="entry name" value="PepSY-like"/>
</dbReference>
<reference evidence="3" key="2">
    <citation type="submission" date="2020-09" db="EMBL/GenBank/DDBJ databases">
        <authorList>
            <person name="Sun Q."/>
            <person name="Kim S."/>
        </authorList>
    </citation>
    <scope>NUCLEOTIDE SEQUENCE</scope>
    <source>
        <strain evidence="3">KCTC 12719</strain>
    </source>
</reference>